<name>A0ABX5XHF2_9BACT</name>
<gene>
    <name evidence="1" type="ORF">TBK1r_01520</name>
</gene>
<organism evidence="1 2">
    <name type="scientific">Stieleria magnilauensis</name>
    <dbReference type="NCBI Taxonomy" id="2527963"/>
    <lineage>
        <taxon>Bacteria</taxon>
        <taxon>Pseudomonadati</taxon>
        <taxon>Planctomycetota</taxon>
        <taxon>Planctomycetia</taxon>
        <taxon>Pirellulales</taxon>
        <taxon>Pirellulaceae</taxon>
        <taxon>Stieleria</taxon>
    </lineage>
</organism>
<reference evidence="1 2" key="1">
    <citation type="submission" date="2019-02" db="EMBL/GenBank/DDBJ databases">
        <title>Deep-cultivation of Planctomycetes and their phenomic and genomic characterization uncovers novel biology.</title>
        <authorList>
            <person name="Wiegand S."/>
            <person name="Jogler M."/>
            <person name="Boedeker C."/>
            <person name="Pinto D."/>
            <person name="Vollmers J."/>
            <person name="Rivas-Marin E."/>
            <person name="Kohn T."/>
            <person name="Peeters S.H."/>
            <person name="Heuer A."/>
            <person name="Rast P."/>
            <person name="Oberbeckmann S."/>
            <person name="Bunk B."/>
            <person name="Jeske O."/>
            <person name="Meyerdierks A."/>
            <person name="Storesund J.E."/>
            <person name="Kallscheuer N."/>
            <person name="Luecker S."/>
            <person name="Lage O.M."/>
            <person name="Pohl T."/>
            <person name="Merkel B.J."/>
            <person name="Hornburger P."/>
            <person name="Mueller R.-W."/>
            <person name="Bruemmer F."/>
            <person name="Labrenz M."/>
            <person name="Spormann A.M."/>
            <person name="Op den Camp H."/>
            <person name="Overmann J."/>
            <person name="Amann R."/>
            <person name="Jetten M.S.M."/>
            <person name="Mascher T."/>
            <person name="Medema M.H."/>
            <person name="Devos D.P."/>
            <person name="Kaster A.-K."/>
            <person name="Ovreas L."/>
            <person name="Rohde M."/>
            <person name="Galperin M.Y."/>
            <person name="Jogler C."/>
        </authorList>
    </citation>
    <scope>NUCLEOTIDE SEQUENCE [LARGE SCALE GENOMIC DNA]</scope>
    <source>
        <strain evidence="1 2">TBK1r</strain>
    </source>
</reference>
<dbReference type="RefSeq" id="WP_145207069.1">
    <property type="nucleotide sequence ID" value="NZ_CP036432.1"/>
</dbReference>
<dbReference type="Proteomes" id="UP000318081">
    <property type="component" value="Chromosome"/>
</dbReference>
<keyword evidence="2" id="KW-1185">Reference proteome</keyword>
<evidence type="ECO:0000313" key="1">
    <source>
        <dbReference type="EMBL" id="QDV81237.1"/>
    </source>
</evidence>
<proteinExistence type="predicted"/>
<protein>
    <submittedName>
        <fullName evidence="1">Uncharacterized protein</fullName>
    </submittedName>
</protein>
<sequence length="145" mass="16209">MKNFDQAGNLLTITPYNMPIPASSPPPSFDFIEFLSLESTMPSPDEQCEFVLLILDKIALIPEPKQRAVLAMILIDSIYHGSQHNELARVLGSSPSAFSRLRARGLISLGRLIREDSELTEWLAEHAFNPALINELLCGMFRPRS</sequence>
<evidence type="ECO:0000313" key="2">
    <source>
        <dbReference type="Proteomes" id="UP000318081"/>
    </source>
</evidence>
<accession>A0ABX5XHF2</accession>
<dbReference type="EMBL" id="CP036432">
    <property type="protein sequence ID" value="QDV81237.1"/>
    <property type="molecule type" value="Genomic_DNA"/>
</dbReference>